<keyword evidence="1" id="KW-1133">Transmembrane helix</keyword>
<feature type="transmembrane region" description="Helical" evidence="1">
    <location>
        <begin position="262"/>
        <end position="279"/>
    </location>
</feature>
<dbReference type="AlphaFoldDB" id="A0AAW1PKP9"/>
<sequence>MPQVVKNGINMYQGNSAALEVLSWVGFVTALFGNTLLLSYFLSKGEKGASTVQAIGASSNVIMLSQIYMAGFMPTAAFGVMAVVTAAAVAVNLSKVTGLLDKAEAGGSLWGSWQDLLGLIGVAMLPQALWLTFTTSASLLPGYLCGGLGILFLLLEKLRKLPPQLQGAWASVPAWTATLLFMFQPVAQLVRNFAVPSSLQGLSVGTILLAMVGNGLMVPRALATKDAIWFTGSAWGSLMGWAQLLSMFLGHSLTGGRYLSEPAFALATVVYFGFNAAVLQANSSSKGLSSPLASLGTLASNPDAEALMEES</sequence>
<name>A0AAW1PKP9_9CHLO</name>
<dbReference type="GO" id="GO:0009941">
    <property type="term" value="C:chloroplast envelope"/>
    <property type="evidence" value="ECO:0007669"/>
    <property type="project" value="TreeGrafter"/>
</dbReference>
<accession>A0AAW1PKP9</accession>
<evidence type="ECO:0000313" key="2">
    <source>
        <dbReference type="EMBL" id="KAK9809188.1"/>
    </source>
</evidence>
<feature type="transmembrane region" description="Helical" evidence="1">
    <location>
        <begin position="167"/>
        <end position="187"/>
    </location>
</feature>
<feature type="transmembrane region" description="Helical" evidence="1">
    <location>
        <begin position="67"/>
        <end position="93"/>
    </location>
</feature>
<dbReference type="InterPro" id="IPR034628">
    <property type="entry name" value="MEX1/MEX1-like"/>
</dbReference>
<dbReference type="PANTHER" id="PTHR34809:SF1">
    <property type="entry name" value="MALTOSE EXCESS PROTEIN 1, CHLOROPLASTIC-RELATED"/>
    <property type="match status" value="1"/>
</dbReference>
<evidence type="ECO:0000256" key="1">
    <source>
        <dbReference type="SAM" id="Phobius"/>
    </source>
</evidence>
<proteinExistence type="predicted"/>
<protein>
    <submittedName>
        <fullName evidence="2">Uncharacterized protein</fullName>
    </submittedName>
</protein>
<dbReference type="EMBL" id="JALJOR010000011">
    <property type="protein sequence ID" value="KAK9809188.1"/>
    <property type="molecule type" value="Genomic_DNA"/>
</dbReference>
<feature type="transmembrane region" description="Helical" evidence="1">
    <location>
        <begin position="228"/>
        <end position="250"/>
    </location>
</feature>
<dbReference type="Proteomes" id="UP001489004">
    <property type="component" value="Unassembled WGS sequence"/>
</dbReference>
<feature type="transmembrane region" description="Helical" evidence="1">
    <location>
        <begin position="139"/>
        <end position="155"/>
    </location>
</feature>
<evidence type="ECO:0000313" key="3">
    <source>
        <dbReference type="Proteomes" id="UP001489004"/>
    </source>
</evidence>
<comment type="caution">
    <text evidence="2">The sequence shown here is derived from an EMBL/GenBank/DDBJ whole genome shotgun (WGS) entry which is preliminary data.</text>
</comment>
<gene>
    <name evidence="2" type="ORF">WJX72_011049</name>
</gene>
<organism evidence="2 3">
    <name type="scientific">[Myrmecia] bisecta</name>
    <dbReference type="NCBI Taxonomy" id="41462"/>
    <lineage>
        <taxon>Eukaryota</taxon>
        <taxon>Viridiplantae</taxon>
        <taxon>Chlorophyta</taxon>
        <taxon>core chlorophytes</taxon>
        <taxon>Trebouxiophyceae</taxon>
        <taxon>Trebouxiales</taxon>
        <taxon>Trebouxiaceae</taxon>
        <taxon>Myrmecia</taxon>
    </lineage>
</organism>
<feature type="transmembrane region" description="Helical" evidence="1">
    <location>
        <begin position="21"/>
        <end position="42"/>
    </location>
</feature>
<dbReference type="GO" id="GO:0005363">
    <property type="term" value="F:maltose transmembrane transporter activity"/>
    <property type="evidence" value="ECO:0007669"/>
    <property type="project" value="TreeGrafter"/>
</dbReference>
<reference evidence="2 3" key="1">
    <citation type="journal article" date="2024" name="Nat. Commun.">
        <title>Phylogenomics reveals the evolutionary origins of lichenization in chlorophyte algae.</title>
        <authorList>
            <person name="Puginier C."/>
            <person name="Libourel C."/>
            <person name="Otte J."/>
            <person name="Skaloud P."/>
            <person name="Haon M."/>
            <person name="Grisel S."/>
            <person name="Petersen M."/>
            <person name="Berrin J.G."/>
            <person name="Delaux P.M."/>
            <person name="Dal Grande F."/>
            <person name="Keller J."/>
        </authorList>
    </citation>
    <scope>NUCLEOTIDE SEQUENCE [LARGE SCALE GENOMIC DNA]</scope>
    <source>
        <strain evidence="2 3">SAG 2043</strain>
    </source>
</reference>
<feature type="transmembrane region" description="Helical" evidence="1">
    <location>
        <begin position="193"/>
        <end position="216"/>
    </location>
</feature>
<keyword evidence="1" id="KW-0812">Transmembrane</keyword>
<keyword evidence="3" id="KW-1185">Reference proteome</keyword>
<dbReference type="PANTHER" id="PTHR34809">
    <property type="entry name" value="MALTOSE EXCESS PROTEIN 1, CHLOROPLASTIC-RELATED"/>
    <property type="match status" value="1"/>
</dbReference>
<feature type="transmembrane region" description="Helical" evidence="1">
    <location>
        <begin position="113"/>
        <end position="133"/>
    </location>
</feature>
<keyword evidence="1" id="KW-0472">Membrane</keyword>